<keyword evidence="1" id="KW-0732">Signal</keyword>
<reference evidence="2" key="2">
    <citation type="submission" date="2021-08" db="EMBL/GenBank/DDBJ databases">
        <authorList>
            <person name="Tani A."/>
            <person name="Ola A."/>
            <person name="Ogura Y."/>
            <person name="Katsura K."/>
            <person name="Hayashi T."/>
        </authorList>
    </citation>
    <scope>NUCLEOTIDE SEQUENCE</scope>
    <source>
        <strain evidence="2">LMG 23639</strain>
    </source>
</reference>
<name>A0ABQ4SY53_9HYPH</name>
<keyword evidence="3" id="KW-1185">Reference proteome</keyword>
<dbReference type="RefSeq" id="WP_373320036.1">
    <property type="nucleotide sequence ID" value="NZ_BPQR01000042.1"/>
</dbReference>
<dbReference type="Proteomes" id="UP001055102">
    <property type="component" value="Unassembled WGS sequence"/>
</dbReference>
<dbReference type="EMBL" id="BPQR01000042">
    <property type="protein sequence ID" value="GJE07156.1"/>
    <property type="molecule type" value="Genomic_DNA"/>
</dbReference>
<evidence type="ECO:0008006" key="4">
    <source>
        <dbReference type="Google" id="ProtNLM"/>
    </source>
</evidence>
<evidence type="ECO:0000256" key="1">
    <source>
        <dbReference type="SAM" id="SignalP"/>
    </source>
</evidence>
<accession>A0ABQ4SY53</accession>
<protein>
    <recommendedName>
        <fullName evidence="4">Anaerobic typically selenocysteine-containing protein</fullName>
    </recommendedName>
</protein>
<organism evidence="2 3">
    <name type="scientific">Methylobacterium jeotgali</name>
    <dbReference type="NCBI Taxonomy" id="381630"/>
    <lineage>
        <taxon>Bacteria</taxon>
        <taxon>Pseudomonadati</taxon>
        <taxon>Pseudomonadota</taxon>
        <taxon>Alphaproteobacteria</taxon>
        <taxon>Hyphomicrobiales</taxon>
        <taxon>Methylobacteriaceae</taxon>
        <taxon>Methylobacterium</taxon>
    </lineage>
</organism>
<gene>
    <name evidence="2" type="ORF">AOPFMNJM_2481</name>
</gene>
<evidence type="ECO:0000313" key="2">
    <source>
        <dbReference type="EMBL" id="GJE07156.1"/>
    </source>
</evidence>
<sequence length="150" mass="15704">MRMARLGLCIASLSILGGPTLAQGKPLPPPASDAMPPTELAISLKDGKPVCEPNELRLPADTNVALTIASTADAPVVLTMGEQFENGRVLHHDGDLGHVMSEKGFTVKQNGRGTLRLRTMGAGTYEYACTSTRNQSAPTKGKLVLTPPAG</sequence>
<evidence type="ECO:0000313" key="3">
    <source>
        <dbReference type="Proteomes" id="UP001055102"/>
    </source>
</evidence>
<comment type="caution">
    <text evidence="2">The sequence shown here is derived from an EMBL/GenBank/DDBJ whole genome shotgun (WGS) entry which is preliminary data.</text>
</comment>
<proteinExistence type="predicted"/>
<feature type="chain" id="PRO_5046613785" description="Anaerobic typically selenocysteine-containing protein" evidence="1">
    <location>
        <begin position="23"/>
        <end position="150"/>
    </location>
</feature>
<feature type="signal peptide" evidence="1">
    <location>
        <begin position="1"/>
        <end position="22"/>
    </location>
</feature>
<reference evidence="2" key="1">
    <citation type="journal article" date="2021" name="Front. Microbiol.">
        <title>Comprehensive Comparative Genomics and Phenotyping of Methylobacterium Species.</title>
        <authorList>
            <person name="Alessa O."/>
            <person name="Ogura Y."/>
            <person name="Fujitani Y."/>
            <person name="Takami H."/>
            <person name="Hayashi T."/>
            <person name="Sahin N."/>
            <person name="Tani A."/>
        </authorList>
    </citation>
    <scope>NUCLEOTIDE SEQUENCE</scope>
    <source>
        <strain evidence="2">LMG 23639</strain>
    </source>
</reference>